<accession>A0A972K2S9</accession>
<evidence type="ECO:0000256" key="6">
    <source>
        <dbReference type="SAM" id="Phobius"/>
    </source>
</evidence>
<protein>
    <submittedName>
        <fullName evidence="7">Cobalt ECF transporter T component CbiQ</fullName>
    </submittedName>
</protein>
<keyword evidence="4 6" id="KW-1133">Transmembrane helix</keyword>
<reference evidence="7" key="1">
    <citation type="submission" date="2019-10" db="EMBL/GenBank/DDBJ databases">
        <title>Description of Paenibacillus glebae sp. nov.</title>
        <authorList>
            <person name="Carlier A."/>
            <person name="Qi S."/>
        </authorList>
    </citation>
    <scope>NUCLEOTIDE SEQUENCE</scope>
    <source>
        <strain evidence="7">LMG 31456</strain>
    </source>
</reference>
<feature type="transmembrane region" description="Helical" evidence="6">
    <location>
        <begin position="94"/>
        <end position="113"/>
    </location>
</feature>
<organism evidence="7 8">
    <name type="scientific">Paenibacillus foliorum</name>
    <dbReference type="NCBI Taxonomy" id="2654974"/>
    <lineage>
        <taxon>Bacteria</taxon>
        <taxon>Bacillati</taxon>
        <taxon>Bacillota</taxon>
        <taxon>Bacilli</taxon>
        <taxon>Bacillales</taxon>
        <taxon>Paenibacillaceae</taxon>
        <taxon>Paenibacillus</taxon>
    </lineage>
</organism>
<dbReference type="AlphaFoldDB" id="A0A972K2S9"/>
<gene>
    <name evidence="7" type="primary">cbiQ</name>
    <name evidence="7" type="ORF">GC093_23875</name>
</gene>
<feature type="transmembrane region" description="Helical" evidence="6">
    <location>
        <begin position="56"/>
        <end position="73"/>
    </location>
</feature>
<dbReference type="EMBL" id="WHOD01000095">
    <property type="protein sequence ID" value="NOU96235.1"/>
    <property type="molecule type" value="Genomic_DNA"/>
</dbReference>
<evidence type="ECO:0000313" key="7">
    <source>
        <dbReference type="EMBL" id="NOU96235.1"/>
    </source>
</evidence>
<proteinExistence type="predicted"/>
<dbReference type="InterPro" id="IPR012809">
    <property type="entry name" value="ECF_CbiQ"/>
</dbReference>
<dbReference type="InterPro" id="IPR003339">
    <property type="entry name" value="ABC/ECF_trnsptr_transmembrane"/>
</dbReference>
<evidence type="ECO:0000256" key="1">
    <source>
        <dbReference type="ARBA" id="ARBA00004651"/>
    </source>
</evidence>
<dbReference type="GO" id="GO:0006824">
    <property type="term" value="P:cobalt ion transport"/>
    <property type="evidence" value="ECO:0007669"/>
    <property type="project" value="InterPro"/>
</dbReference>
<keyword evidence="5 6" id="KW-0472">Membrane</keyword>
<dbReference type="CDD" id="cd16914">
    <property type="entry name" value="EcfT"/>
    <property type="match status" value="1"/>
</dbReference>
<keyword evidence="8" id="KW-1185">Reference proteome</keyword>
<keyword evidence="2" id="KW-1003">Cell membrane</keyword>
<evidence type="ECO:0000313" key="8">
    <source>
        <dbReference type="Proteomes" id="UP000641588"/>
    </source>
</evidence>
<feature type="transmembrane region" description="Helical" evidence="6">
    <location>
        <begin position="12"/>
        <end position="36"/>
    </location>
</feature>
<dbReference type="PANTHER" id="PTHR34857">
    <property type="entry name" value="SLL0384 PROTEIN"/>
    <property type="match status" value="1"/>
</dbReference>
<name>A0A972K2S9_9BACL</name>
<evidence type="ECO:0000256" key="5">
    <source>
        <dbReference type="ARBA" id="ARBA00023136"/>
    </source>
</evidence>
<dbReference type="Proteomes" id="UP000641588">
    <property type="component" value="Unassembled WGS sequence"/>
</dbReference>
<feature type="transmembrane region" description="Helical" evidence="6">
    <location>
        <begin position="221"/>
        <end position="240"/>
    </location>
</feature>
<comment type="subcellular location">
    <subcellularLocation>
        <location evidence="1">Cell membrane</location>
        <topology evidence="1">Multi-pass membrane protein</topology>
    </subcellularLocation>
</comment>
<dbReference type="NCBIfam" id="TIGR02454">
    <property type="entry name" value="ECF_T_CbiQ"/>
    <property type="match status" value="1"/>
</dbReference>
<dbReference type="RefSeq" id="WP_171654468.1">
    <property type="nucleotide sequence ID" value="NZ_WHOD01000095.1"/>
</dbReference>
<evidence type="ECO:0000256" key="3">
    <source>
        <dbReference type="ARBA" id="ARBA00022692"/>
    </source>
</evidence>
<evidence type="ECO:0000256" key="2">
    <source>
        <dbReference type="ARBA" id="ARBA00022475"/>
    </source>
</evidence>
<keyword evidence="3 6" id="KW-0812">Transmembrane</keyword>
<evidence type="ECO:0000256" key="4">
    <source>
        <dbReference type="ARBA" id="ARBA00022989"/>
    </source>
</evidence>
<dbReference type="GO" id="GO:0043190">
    <property type="term" value="C:ATP-binding cassette (ABC) transporter complex"/>
    <property type="evidence" value="ECO:0007669"/>
    <property type="project" value="InterPro"/>
</dbReference>
<sequence length="242" mass="28178">MSFLIQYPPYKIIIVLLLIIMGVSIKHLDTLIFLLAYGQLLLTLCRVPLSFLWRRLRFALPFIVFSLLFFSLYEDRSLVEVGFLDISMYGVEKASIYATRLLFTLQLLTLLFYRTTMPEFFQALVRLRVPGIFIELILFTLRFTDVIREEAVRMFQALRSRGMKQRSFFSWSSYATLSQLLGNLLLRSLARSERIYMGMMSRGYRGIPPQLELAPATGTDWALMPAWLIPVLIVFVYDILGR</sequence>
<feature type="transmembrane region" description="Helical" evidence="6">
    <location>
        <begin position="168"/>
        <end position="190"/>
    </location>
</feature>
<dbReference type="Pfam" id="PF02361">
    <property type="entry name" value="CbiQ"/>
    <property type="match status" value="1"/>
</dbReference>
<dbReference type="PANTHER" id="PTHR34857:SF2">
    <property type="entry name" value="SLL0384 PROTEIN"/>
    <property type="match status" value="1"/>
</dbReference>
<dbReference type="InterPro" id="IPR051611">
    <property type="entry name" value="ECF_transporter_component"/>
</dbReference>
<comment type="caution">
    <text evidence="7">The sequence shown here is derived from an EMBL/GenBank/DDBJ whole genome shotgun (WGS) entry which is preliminary data.</text>
</comment>